<comment type="caution">
    <text evidence="4">The sequence shown here is derived from an EMBL/GenBank/DDBJ whole genome shotgun (WGS) entry which is preliminary data.</text>
</comment>
<proteinExistence type="predicted"/>
<dbReference type="Pfam" id="PF04851">
    <property type="entry name" value="ResIII"/>
    <property type="match status" value="1"/>
</dbReference>
<dbReference type="SUPFAM" id="SSF52540">
    <property type="entry name" value="P-loop containing nucleoside triphosphate hydrolases"/>
    <property type="match status" value="1"/>
</dbReference>
<keyword evidence="1" id="KW-0067">ATP-binding</keyword>
<dbReference type="InterPro" id="IPR001650">
    <property type="entry name" value="Helicase_C-like"/>
</dbReference>
<keyword evidence="1" id="KW-0378">Hydrolase</keyword>
<feature type="domain" description="Helicase C-terminal" evidence="3">
    <location>
        <begin position="277"/>
        <end position="433"/>
    </location>
</feature>
<dbReference type="InterPro" id="IPR006935">
    <property type="entry name" value="Helicase/UvrB_N"/>
</dbReference>
<dbReference type="InterPro" id="IPR027417">
    <property type="entry name" value="P-loop_NTPase"/>
</dbReference>
<evidence type="ECO:0008006" key="6">
    <source>
        <dbReference type="Google" id="ProtNLM"/>
    </source>
</evidence>
<dbReference type="PROSITE" id="PS51194">
    <property type="entry name" value="HELICASE_CTER"/>
    <property type="match status" value="1"/>
</dbReference>
<keyword evidence="5" id="KW-1185">Reference proteome</keyword>
<dbReference type="GO" id="GO:0005759">
    <property type="term" value="C:mitochondrial matrix"/>
    <property type="evidence" value="ECO:0007669"/>
    <property type="project" value="TreeGrafter"/>
</dbReference>
<dbReference type="PROSITE" id="PS51192">
    <property type="entry name" value="HELICASE_ATP_BIND_1"/>
    <property type="match status" value="1"/>
</dbReference>
<dbReference type="CDD" id="cd18799">
    <property type="entry name" value="SF2_C_EcoAI-like"/>
    <property type="match status" value="1"/>
</dbReference>
<dbReference type="AlphaFoldDB" id="A0A178C9Y6"/>
<dbReference type="Pfam" id="PF00271">
    <property type="entry name" value="Helicase_C"/>
    <property type="match status" value="1"/>
</dbReference>
<evidence type="ECO:0000256" key="1">
    <source>
        <dbReference type="ARBA" id="ARBA00022806"/>
    </source>
</evidence>
<dbReference type="PANTHER" id="PTHR47396">
    <property type="entry name" value="TYPE I RESTRICTION ENZYME ECOKI R PROTEIN"/>
    <property type="match status" value="1"/>
</dbReference>
<dbReference type="GO" id="GO:0000403">
    <property type="term" value="F:Y-form DNA binding"/>
    <property type="evidence" value="ECO:0007669"/>
    <property type="project" value="TreeGrafter"/>
</dbReference>
<dbReference type="GO" id="GO:0061749">
    <property type="term" value="F:forked DNA-dependent helicase activity"/>
    <property type="evidence" value="ECO:0007669"/>
    <property type="project" value="TreeGrafter"/>
</dbReference>
<dbReference type="GO" id="GO:0005524">
    <property type="term" value="F:ATP binding"/>
    <property type="evidence" value="ECO:0007669"/>
    <property type="project" value="InterPro"/>
</dbReference>
<name>A0A178C9Y6_9EURO</name>
<dbReference type="RefSeq" id="XP_022495399.1">
    <property type="nucleotide sequence ID" value="XM_022648606.1"/>
</dbReference>
<keyword evidence="1" id="KW-0547">Nucleotide-binding</keyword>
<dbReference type="EMBL" id="LVCJ01000109">
    <property type="protein sequence ID" value="OAL25793.1"/>
    <property type="molecule type" value="Genomic_DNA"/>
</dbReference>
<feature type="domain" description="Helicase ATP-binding" evidence="2">
    <location>
        <begin position="59"/>
        <end position="222"/>
    </location>
</feature>
<dbReference type="PANTHER" id="PTHR47396:SF1">
    <property type="entry name" value="ATP-DEPENDENT HELICASE IRC3-RELATED"/>
    <property type="match status" value="1"/>
</dbReference>
<evidence type="ECO:0000259" key="3">
    <source>
        <dbReference type="PROSITE" id="PS51194"/>
    </source>
</evidence>
<accession>A0A178C9Y6</accession>
<evidence type="ECO:0000313" key="4">
    <source>
        <dbReference type="EMBL" id="OAL25793.1"/>
    </source>
</evidence>
<dbReference type="CDD" id="cd18032">
    <property type="entry name" value="DEXHc_RE_I_III_res"/>
    <property type="match status" value="1"/>
</dbReference>
<dbReference type="Gene3D" id="3.40.50.300">
    <property type="entry name" value="P-loop containing nucleotide triphosphate hydrolases"/>
    <property type="match status" value="2"/>
</dbReference>
<reference evidence="4 5" key="1">
    <citation type="submission" date="2016-03" db="EMBL/GenBank/DDBJ databases">
        <title>The draft genome sequence of Fonsecaea nubica causative agent of cutaneous subcutaneous infection in human host.</title>
        <authorList>
            <person name="Costa F."/>
            <person name="Sybren D.H."/>
            <person name="Raittz R.T."/>
            <person name="Weiss V.A."/>
            <person name="Leao A.C."/>
            <person name="Gomes R."/>
            <person name="De Souza E.M."/>
            <person name="Pedrosa F.O."/>
            <person name="Steffens M.B."/>
            <person name="Bombassaro A."/>
            <person name="Tadra-Sfeir M.Z."/>
            <person name="Moreno L.F."/>
            <person name="Najafzadeh M.J."/>
            <person name="Felipe M.S."/>
            <person name="Teixeira M."/>
            <person name="Sun J."/>
            <person name="Xi L."/>
            <person name="Castro M.A."/>
            <person name="Vicente V.A."/>
        </authorList>
    </citation>
    <scope>NUCLEOTIDE SEQUENCE [LARGE SCALE GENOMIC DNA]</scope>
    <source>
        <strain evidence="4 5">CBS 269.64</strain>
    </source>
</reference>
<dbReference type="OrthoDB" id="16911at2759"/>
<keyword evidence="1" id="KW-0347">Helicase</keyword>
<dbReference type="GO" id="GO:0032042">
    <property type="term" value="P:mitochondrial DNA metabolic process"/>
    <property type="evidence" value="ECO:0007669"/>
    <property type="project" value="TreeGrafter"/>
</dbReference>
<dbReference type="GO" id="GO:0036121">
    <property type="term" value="F:double-stranded DNA helicase activity"/>
    <property type="evidence" value="ECO:0007669"/>
    <property type="project" value="TreeGrafter"/>
</dbReference>
<evidence type="ECO:0000313" key="5">
    <source>
        <dbReference type="Proteomes" id="UP000185904"/>
    </source>
</evidence>
<dbReference type="SMART" id="SM00490">
    <property type="entry name" value="HELICc"/>
    <property type="match status" value="1"/>
</dbReference>
<evidence type="ECO:0000259" key="2">
    <source>
        <dbReference type="PROSITE" id="PS51192"/>
    </source>
</evidence>
<sequence length="672" mass="74517">MVIAFRWLSALGRPATCLPISPFARRSLATVVSHTSPAARNEVIQLRAYQEECIQSILSYLEKGHRRLGISLATGSGKTVIFTQLISRIEPPSPTAQQTLILAHRRELVEQAARHCERAYPEKSIDIEMGDIHASGAADITVASVRSMVSGERLSKYKPERFKLVLVDEAHHIVAPGYLQVLQHFGLEQQTSTGPALVGVSATFSRFDGLKLGTAIDHIVYHKDYIDMIGEKWLSDVMFTTVRSKADLSRVRSGKDGDFQTGQLSAAVNTETTNEITVRAWMEEASDRKSTLVFCVDLNHVASLTSTFRKHGINAQSVTGNTKKGIRGERLEAFKKREFPVLLNCGVFTEGTDVPNIDCVLLARPTKSRNLLVQMIGRGMRLYPGKKDCHVIDMVASLETGIVTVPTLFGLDPAEMVRSAKVDDLKALKNSQTEKEVSTKAACPVDDSDGVSGNHQLDFIHYDSVHDLIEDTSGERHLRAISPNAWVQIDSYKYVLAARGGILTLERRLPTDTPYSKSLDSNPRATDASYTVIWKQSLPPTETSKSPWSRPRTVATAATLSDALHAADTFAAQKFERVFIATSSSWRKSPASKGQLDFLNRLREVSEEEPLTEMDLTKGQAGDMITKVKFGARGRFDKLMRKKRGVEKGLEKERRVKEMREREVVRVGPVDA</sequence>
<dbReference type="GO" id="GO:0070125">
    <property type="term" value="P:mitochondrial translational elongation"/>
    <property type="evidence" value="ECO:0007669"/>
    <property type="project" value="TreeGrafter"/>
</dbReference>
<dbReference type="Proteomes" id="UP000185904">
    <property type="component" value="Unassembled WGS sequence"/>
</dbReference>
<dbReference type="GO" id="GO:0016787">
    <property type="term" value="F:hydrolase activity"/>
    <property type="evidence" value="ECO:0007669"/>
    <property type="project" value="InterPro"/>
</dbReference>
<organism evidence="4 5">
    <name type="scientific">Fonsecaea nubica</name>
    <dbReference type="NCBI Taxonomy" id="856822"/>
    <lineage>
        <taxon>Eukaryota</taxon>
        <taxon>Fungi</taxon>
        <taxon>Dikarya</taxon>
        <taxon>Ascomycota</taxon>
        <taxon>Pezizomycotina</taxon>
        <taxon>Eurotiomycetes</taxon>
        <taxon>Chaetothyriomycetidae</taxon>
        <taxon>Chaetothyriales</taxon>
        <taxon>Herpotrichiellaceae</taxon>
        <taxon>Fonsecaea</taxon>
    </lineage>
</organism>
<dbReference type="InterPro" id="IPR014001">
    <property type="entry name" value="Helicase_ATP-bd"/>
</dbReference>
<dbReference type="SMART" id="SM00487">
    <property type="entry name" value="DEXDc"/>
    <property type="match status" value="1"/>
</dbReference>
<protein>
    <recommendedName>
        <fullName evidence="6">DEAD/DEAH box helicase</fullName>
    </recommendedName>
</protein>
<dbReference type="InterPro" id="IPR050742">
    <property type="entry name" value="Helicase_Restrict-Modif_Enz"/>
</dbReference>
<dbReference type="GeneID" id="34593737"/>
<gene>
    <name evidence="4" type="ORF">AYO20_10348</name>
</gene>